<evidence type="ECO:0000313" key="3">
    <source>
        <dbReference type="Proteomes" id="UP001203423"/>
    </source>
</evidence>
<evidence type="ECO:0000313" key="2">
    <source>
        <dbReference type="EMBL" id="MCL1126528.1"/>
    </source>
</evidence>
<keyword evidence="3" id="KW-1185">Reference proteome</keyword>
<name>A0ABT0LFQ4_9GAMM</name>
<evidence type="ECO:0008006" key="4">
    <source>
        <dbReference type="Google" id="ProtNLM"/>
    </source>
</evidence>
<keyword evidence="1" id="KW-0732">Signal</keyword>
<feature type="chain" id="PRO_5046075627" description="Curlin" evidence="1">
    <location>
        <begin position="22"/>
        <end position="144"/>
    </location>
</feature>
<dbReference type="RefSeq" id="WP_248941922.1">
    <property type="nucleotide sequence ID" value="NZ_JAKIKS010000092.1"/>
</dbReference>
<gene>
    <name evidence="2" type="ORF">L2764_19070</name>
</gene>
<feature type="signal peptide" evidence="1">
    <location>
        <begin position="1"/>
        <end position="21"/>
    </location>
</feature>
<dbReference type="EMBL" id="JAKIKS010000092">
    <property type="protein sequence ID" value="MCL1126528.1"/>
    <property type="molecule type" value="Genomic_DNA"/>
</dbReference>
<organism evidence="2 3">
    <name type="scientific">Shewanella surugensis</name>
    <dbReference type="NCBI Taxonomy" id="212020"/>
    <lineage>
        <taxon>Bacteria</taxon>
        <taxon>Pseudomonadati</taxon>
        <taxon>Pseudomonadota</taxon>
        <taxon>Gammaproteobacteria</taxon>
        <taxon>Alteromonadales</taxon>
        <taxon>Shewanellaceae</taxon>
        <taxon>Shewanella</taxon>
    </lineage>
</organism>
<comment type="caution">
    <text evidence="2">The sequence shown here is derived from an EMBL/GenBank/DDBJ whole genome shotgun (WGS) entry which is preliminary data.</text>
</comment>
<dbReference type="Proteomes" id="UP001203423">
    <property type="component" value="Unassembled WGS sequence"/>
</dbReference>
<evidence type="ECO:0000256" key="1">
    <source>
        <dbReference type="SAM" id="SignalP"/>
    </source>
</evidence>
<reference evidence="2 3" key="1">
    <citation type="submission" date="2022-01" db="EMBL/GenBank/DDBJ databases">
        <title>Whole genome-based taxonomy of the Shewanellaceae.</title>
        <authorList>
            <person name="Martin-Rodriguez A.J."/>
        </authorList>
    </citation>
    <scope>NUCLEOTIDE SEQUENCE [LARGE SCALE GENOMIC DNA]</scope>
    <source>
        <strain evidence="2 3">DSM 17177</strain>
    </source>
</reference>
<protein>
    <recommendedName>
        <fullName evidence="4">Curlin</fullName>
    </recommendedName>
</protein>
<proteinExistence type="predicted"/>
<sequence length="144" mass="15681">MKILTNLSLFSVLFFSVAAFASSNNGLFWASVDGQTGQKQEQPSQQNEQANVALTSASMKNNQAQGQLTSNTDKGNVSALLVSNNETQVFSQSQRELYRTDAARSGYQFSNNTDSQQTLANNQIASTASFKQTQHDFSQPSSLL</sequence>
<accession>A0ABT0LFQ4</accession>